<gene>
    <name evidence="3" type="ORF">H9S92_04430</name>
</gene>
<sequence>MKGFASVFFCLLCFGGSAQDLAISALTVPSSLRENAGSVVRSYDMRYEVLSDNQATVYVRKVVTLLNRDHDDENQLVVYYDNDSKITRFAATLYDALGAKVRTAKKSEIEDYMAISGGQFYTDSRVQVTTLSHPTYPYTIEFEYEKKLSNFGIVEFPRWLPMYYGQSVEAASFVAVVPKNNKLLYRSNELPAPTVTDESGKMSYSWRVENLPARKPEALAPPITQTMPYLHTGLERFNVGKYQGSLNSWQDFGAFMNQLLAGRNALPADLKRLVAETTADLTTDREKIAALYRLLQGRTRYVGVQLGIGGWQPFSAEYVEENRYGDCKALSNYLGAMLSEVGIPSYPVLIDWNDRQFYPVEEDFTTSAFNHMILYVPSEDMYLECTSSTSPPGYLGDGKQDRNVLWVTPEGGSLQRTPALVPAENGHVRSVALELAPNGDAEFRMRAAYYGVPHEDFRELLHHEQNPTKQLEILQDWADLPDVTGSGYRLECDPDEPVARLDYTTRLTGYARTLGERSFVPLNKYFNYDEVPDKLSARQFPIVRNEARFYVDSVYLKVPSELEVESLGDPVITYEHAAGEYRSEVKTEPGQLVWIRTLKLLPVQLPATDYEAFRQFFVDVAKADRRQVVLRKKRT</sequence>
<evidence type="ECO:0000259" key="2">
    <source>
        <dbReference type="Pfam" id="PF12969"/>
    </source>
</evidence>
<dbReference type="InterPro" id="IPR038765">
    <property type="entry name" value="Papain-like_cys_pep_sf"/>
</dbReference>
<accession>A0A923PMS5</accession>
<dbReference type="Gene3D" id="2.60.120.1130">
    <property type="match status" value="1"/>
</dbReference>
<dbReference type="Pfam" id="PF12969">
    <property type="entry name" value="DUF3857"/>
    <property type="match status" value="1"/>
</dbReference>
<protein>
    <submittedName>
        <fullName evidence="3">DUF3857 domain-containing protein</fullName>
    </submittedName>
</protein>
<dbReference type="RefSeq" id="WP_187465507.1">
    <property type="nucleotide sequence ID" value="NZ_JACSIT010000066.1"/>
</dbReference>
<organism evidence="3 4">
    <name type="scientific">Neolewinella lacunae</name>
    <dbReference type="NCBI Taxonomy" id="1517758"/>
    <lineage>
        <taxon>Bacteria</taxon>
        <taxon>Pseudomonadati</taxon>
        <taxon>Bacteroidota</taxon>
        <taxon>Saprospiria</taxon>
        <taxon>Saprospirales</taxon>
        <taxon>Lewinellaceae</taxon>
        <taxon>Neolewinella</taxon>
    </lineage>
</organism>
<dbReference type="Gene3D" id="3.10.620.30">
    <property type="match status" value="1"/>
</dbReference>
<proteinExistence type="predicted"/>
<feature type="domain" description="DUF3857" evidence="2">
    <location>
        <begin position="52"/>
        <end position="214"/>
    </location>
</feature>
<dbReference type="InterPro" id="IPR024618">
    <property type="entry name" value="DUF3857"/>
</dbReference>
<feature type="signal peptide" evidence="1">
    <location>
        <begin position="1"/>
        <end position="18"/>
    </location>
</feature>
<dbReference type="Proteomes" id="UP000650081">
    <property type="component" value="Unassembled WGS sequence"/>
</dbReference>
<dbReference type="SUPFAM" id="SSF54001">
    <property type="entry name" value="Cysteine proteinases"/>
    <property type="match status" value="1"/>
</dbReference>
<dbReference type="AlphaFoldDB" id="A0A923PMS5"/>
<feature type="chain" id="PRO_5036804381" evidence="1">
    <location>
        <begin position="19"/>
        <end position="635"/>
    </location>
</feature>
<evidence type="ECO:0000313" key="4">
    <source>
        <dbReference type="Proteomes" id="UP000650081"/>
    </source>
</evidence>
<dbReference type="EMBL" id="JACSIT010000066">
    <property type="protein sequence ID" value="MBC6993397.1"/>
    <property type="molecule type" value="Genomic_DNA"/>
</dbReference>
<evidence type="ECO:0000256" key="1">
    <source>
        <dbReference type="SAM" id="SignalP"/>
    </source>
</evidence>
<evidence type="ECO:0000313" key="3">
    <source>
        <dbReference type="EMBL" id="MBC6993397.1"/>
    </source>
</evidence>
<name>A0A923PMS5_9BACT</name>
<reference evidence="3" key="1">
    <citation type="submission" date="2020-08" db="EMBL/GenBank/DDBJ databases">
        <title>Lewinella bacteria from marine environments.</title>
        <authorList>
            <person name="Zhong Y."/>
        </authorList>
    </citation>
    <scope>NUCLEOTIDE SEQUENCE</scope>
    <source>
        <strain evidence="3">KCTC 42187</strain>
    </source>
</reference>
<dbReference type="Gene3D" id="2.60.40.3140">
    <property type="match status" value="1"/>
</dbReference>
<keyword evidence="4" id="KW-1185">Reference proteome</keyword>
<keyword evidence="1" id="KW-0732">Signal</keyword>
<comment type="caution">
    <text evidence="3">The sequence shown here is derived from an EMBL/GenBank/DDBJ whole genome shotgun (WGS) entry which is preliminary data.</text>
</comment>